<evidence type="ECO:0000313" key="2">
    <source>
        <dbReference type="EMBL" id="KKL21968.1"/>
    </source>
</evidence>
<comment type="caution">
    <text evidence="2">The sequence shown here is derived from an EMBL/GenBank/DDBJ whole genome shotgun (WGS) entry which is preliminary data.</text>
</comment>
<protein>
    <recommendedName>
        <fullName evidence="1">Hexokinase C-terminal domain-containing protein</fullName>
    </recommendedName>
</protein>
<name>A0A0F9ED70_9ZZZZ</name>
<accession>A0A0F9ED70</accession>
<dbReference type="InterPro" id="IPR022673">
    <property type="entry name" value="Hexokinase_C"/>
</dbReference>
<gene>
    <name evidence="2" type="ORF">LCGC14_2440130</name>
</gene>
<dbReference type="InterPro" id="IPR043129">
    <property type="entry name" value="ATPase_NBD"/>
</dbReference>
<dbReference type="SUPFAM" id="SSF53067">
    <property type="entry name" value="Actin-like ATPase domain"/>
    <property type="match status" value="1"/>
</dbReference>
<dbReference type="AlphaFoldDB" id="A0A0F9ED70"/>
<proteinExistence type="predicted"/>
<feature type="domain" description="Hexokinase C-terminal" evidence="1">
    <location>
        <begin position="6"/>
        <end position="101"/>
    </location>
</feature>
<dbReference type="EMBL" id="LAZR01037529">
    <property type="protein sequence ID" value="KKL21968.1"/>
    <property type="molecule type" value="Genomic_DNA"/>
</dbReference>
<sequence>AVGRESDGDRELLYHLVDRLIERAAKLTAINLSSVVTKSGKGKNPCYPVCITADGSTFYGLKTLRQKVEYYMKKYLVESCGRRFEFVSVENAPLIGAAIAGLTN</sequence>
<organism evidence="2">
    <name type="scientific">marine sediment metagenome</name>
    <dbReference type="NCBI Taxonomy" id="412755"/>
    <lineage>
        <taxon>unclassified sequences</taxon>
        <taxon>metagenomes</taxon>
        <taxon>ecological metagenomes</taxon>
    </lineage>
</organism>
<dbReference type="GO" id="GO:0005975">
    <property type="term" value="P:carbohydrate metabolic process"/>
    <property type="evidence" value="ECO:0007669"/>
    <property type="project" value="InterPro"/>
</dbReference>
<evidence type="ECO:0000259" key="1">
    <source>
        <dbReference type="Pfam" id="PF03727"/>
    </source>
</evidence>
<reference evidence="2" key="1">
    <citation type="journal article" date="2015" name="Nature">
        <title>Complex archaea that bridge the gap between prokaryotes and eukaryotes.</title>
        <authorList>
            <person name="Spang A."/>
            <person name="Saw J.H."/>
            <person name="Jorgensen S.L."/>
            <person name="Zaremba-Niedzwiedzka K."/>
            <person name="Martijn J."/>
            <person name="Lind A.E."/>
            <person name="van Eijk R."/>
            <person name="Schleper C."/>
            <person name="Guy L."/>
            <person name="Ettema T.J."/>
        </authorList>
    </citation>
    <scope>NUCLEOTIDE SEQUENCE</scope>
</reference>
<feature type="non-terminal residue" evidence="2">
    <location>
        <position position="1"/>
    </location>
</feature>
<dbReference type="Pfam" id="PF03727">
    <property type="entry name" value="Hexokinase_2"/>
    <property type="match status" value="1"/>
</dbReference>
<dbReference type="GO" id="GO:0016773">
    <property type="term" value="F:phosphotransferase activity, alcohol group as acceptor"/>
    <property type="evidence" value="ECO:0007669"/>
    <property type="project" value="InterPro"/>
</dbReference>
<dbReference type="Gene3D" id="3.40.367.20">
    <property type="match status" value="1"/>
</dbReference>
<dbReference type="GO" id="GO:0005524">
    <property type="term" value="F:ATP binding"/>
    <property type="evidence" value="ECO:0007669"/>
    <property type="project" value="InterPro"/>
</dbReference>